<protein>
    <recommendedName>
        <fullName evidence="4">Glycosyltransferase RgtA/B/C/D-like domain-containing protein</fullName>
    </recommendedName>
</protein>
<keyword evidence="1" id="KW-0472">Membrane</keyword>
<dbReference type="EMBL" id="MEZJ01000028">
    <property type="protein sequence ID" value="OGD53708.1"/>
    <property type="molecule type" value="Genomic_DNA"/>
</dbReference>
<accession>A0A1F5DET9</accession>
<feature type="transmembrane region" description="Helical" evidence="1">
    <location>
        <begin position="271"/>
        <end position="288"/>
    </location>
</feature>
<sequence>MVKKYFFIFLIVISSLVLYLKTLLPGHEFHDIGELQTAACTLGIAHPPGYPTYIILGKIFTLIPISNPAWRVNFMSAFFSICSLILFFKITKKVFRSGPAAFFAALILAFSQNFWYYSLVAEMYSLNVFFMNLFVYLVINKFPNQVRKLNLKLYYFFFFLLGLAQGNHRNITIITPLLVLYLILLKLKVFINLKNVLKFCLLFILGLGIYLFLPLRSLQNPYLNYAKPITWKNFKYLVTAEQFRFLMFTVPLKRLVSERVEMFLAFVKEQFLLPGILLVLLGLGFLLYKKKFKVAALFLLIFLLNTFVWLSYNTNDVYRYLTPSYVILAFFIGGGISIFFTLVKKVKKNLLQLLLNLLISIPLLYFVFFLIKANYKKVDQSQNNGAYAWGMEVLKSLKPNAVIISHWGYSPALWYLQGCEGVRPDIIIADDRVRVDENWGSAAETVKLFINTRPVYIIYAENYIDDVQQAGYGLIKLKNVIEVIEAPRPNRPRIQSMIYQLFSDYKKLKSCRSENHLTFGPRYPAVPIKSGRIFAKAD</sequence>
<gene>
    <name evidence="2" type="ORF">A3J78_02095</name>
</gene>
<dbReference type="AlphaFoldDB" id="A0A1F5DET9"/>
<feature type="transmembrane region" description="Helical" evidence="1">
    <location>
        <begin position="100"/>
        <end position="117"/>
    </location>
</feature>
<feature type="transmembrane region" description="Helical" evidence="1">
    <location>
        <begin position="151"/>
        <end position="167"/>
    </location>
</feature>
<dbReference type="Proteomes" id="UP000178758">
    <property type="component" value="Unassembled WGS sequence"/>
</dbReference>
<feature type="transmembrane region" description="Helical" evidence="1">
    <location>
        <begin position="324"/>
        <end position="343"/>
    </location>
</feature>
<dbReference type="PANTHER" id="PTHR16214">
    <property type="entry name" value="TRANSMEMBRANE PROTEIN 260"/>
    <property type="match status" value="1"/>
</dbReference>
<organism evidence="2 3">
    <name type="scientific">Candidatus Beckwithbacteria bacterium RBG_13_35_6</name>
    <dbReference type="NCBI Taxonomy" id="1797456"/>
    <lineage>
        <taxon>Bacteria</taxon>
        <taxon>Candidatus Beckwithiibacteriota</taxon>
    </lineage>
</organism>
<feature type="transmembrane region" description="Helical" evidence="1">
    <location>
        <begin position="196"/>
        <end position="213"/>
    </location>
</feature>
<dbReference type="InterPro" id="IPR021280">
    <property type="entry name" value="TMEM260-like"/>
</dbReference>
<evidence type="ECO:0000313" key="3">
    <source>
        <dbReference type="Proteomes" id="UP000178758"/>
    </source>
</evidence>
<feature type="transmembrane region" description="Helical" evidence="1">
    <location>
        <begin position="350"/>
        <end position="371"/>
    </location>
</feature>
<evidence type="ECO:0008006" key="4">
    <source>
        <dbReference type="Google" id="ProtNLM"/>
    </source>
</evidence>
<name>A0A1F5DET9_9BACT</name>
<evidence type="ECO:0000313" key="2">
    <source>
        <dbReference type="EMBL" id="OGD53708.1"/>
    </source>
</evidence>
<comment type="caution">
    <text evidence="2">The sequence shown here is derived from an EMBL/GenBank/DDBJ whole genome shotgun (WGS) entry which is preliminary data.</text>
</comment>
<proteinExistence type="predicted"/>
<dbReference type="InterPro" id="IPR052724">
    <property type="entry name" value="GT117_domain-containing"/>
</dbReference>
<dbReference type="Pfam" id="PF11028">
    <property type="entry name" value="TMEM260-like"/>
    <property type="match status" value="1"/>
</dbReference>
<keyword evidence="1" id="KW-0812">Transmembrane</keyword>
<feature type="transmembrane region" description="Helical" evidence="1">
    <location>
        <begin position="295"/>
        <end position="312"/>
    </location>
</feature>
<feature type="transmembrane region" description="Helical" evidence="1">
    <location>
        <begin position="5"/>
        <end position="24"/>
    </location>
</feature>
<feature type="transmembrane region" description="Helical" evidence="1">
    <location>
        <begin position="173"/>
        <end position="191"/>
    </location>
</feature>
<feature type="transmembrane region" description="Helical" evidence="1">
    <location>
        <begin position="123"/>
        <end position="139"/>
    </location>
</feature>
<keyword evidence="1" id="KW-1133">Transmembrane helix</keyword>
<feature type="transmembrane region" description="Helical" evidence="1">
    <location>
        <begin position="70"/>
        <end position="88"/>
    </location>
</feature>
<reference evidence="2 3" key="1">
    <citation type="journal article" date="2016" name="Nat. Commun.">
        <title>Thousands of microbial genomes shed light on interconnected biogeochemical processes in an aquifer system.</title>
        <authorList>
            <person name="Anantharaman K."/>
            <person name="Brown C.T."/>
            <person name="Hug L.A."/>
            <person name="Sharon I."/>
            <person name="Castelle C.J."/>
            <person name="Probst A.J."/>
            <person name="Thomas B.C."/>
            <person name="Singh A."/>
            <person name="Wilkins M.J."/>
            <person name="Karaoz U."/>
            <person name="Brodie E.L."/>
            <person name="Williams K.H."/>
            <person name="Hubbard S.S."/>
            <person name="Banfield J.F."/>
        </authorList>
    </citation>
    <scope>NUCLEOTIDE SEQUENCE [LARGE SCALE GENOMIC DNA]</scope>
</reference>
<evidence type="ECO:0000256" key="1">
    <source>
        <dbReference type="SAM" id="Phobius"/>
    </source>
</evidence>
<dbReference type="PANTHER" id="PTHR16214:SF3">
    <property type="entry name" value="TRANSMEMBRANE PROTEIN 260"/>
    <property type="match status" value="1"/>
</dbReference>